<reference evidence="1 2" key="1">
    <citation type="submission" date="2023-12" db="EMBL/GenBank/DDBJ databases">
        <title>Baltic Sea Cyanobacteria.</title>
        <authorList>
            <person name="Delbaje E."/>
            <person name="Fewer D.P."/>
            <person name="Shishido T.K."/>
        </authorList>
    </citation>
    <scope>NUCLEOTIDE SEQUENCE [LARGE SCALE GENOMIC DNA]</scope>
    <source>
        <strain evidence="1 2">CCNP 1315</strain>
    </source>
</reference>
<evidence type="ECO:0000313" key="2">
    <source>
        <dbReference type="Proteomes" id="UP001301728"/>
    </source>
</evidence>
<dbReference type="Proteomes" id="UP001301728">
    <property type="component" value="Unassembled WGS sequence"/>
</dbReference>
<dbReference type="EMBL" id="JAYGHT010000129">
    <property type="protein sequence ID" value="MEA5520977.1"/>
    <property type="molecule type" value="Genomic_DNA"/>
</dbReference>
<evidence type="ECO:0008006" key="3">
    <source>
        <dbReference type="Google" id="ProtNLM"/>
    </source>
</evidence>
<accession>A0ABU5U262</accession>
<protein>
    <recommendedName>
        <fullName evidence="3">Transposase</fullName>
    </recommendedName>
</protein>
<name>A0ABU5U262_9CYAN</name>
<comment type="caution">
    <text evidence="1">The sequence shown here is derived from an EMBL/GenBank/DDBJ whole genome shotgun (WGS) entry which is preliminary data.</text>
</comment>
<dbReference type="RefSeq" id="WP_323272065.1">
    <property type="nucleotide sequence ID" value="NZ_JAYGHT010000129.1"/>
</dbReference>
<keyword evidence="2" id="KW-1185">Reference proteome</keyword>
<sequence>MAEIFLKILSIDEGLMRSVVFLNSINNRQCIESFSDGVYG</sequence>
<organism evidence="1 2">
    <name type="scientific">Limnoraphis robusta CCNP1315</name>
    <dbReference type="NCBI Taxonomy" id="3110306"/>
    <lineage>
        <taxon>Bacteria</taxon>
        <taxon>Bacillati</taxon>
        <taxon>Cyanobacteriota</taxon>
        <taxon>Cyanophyceae</taxon>
        <taxon>Oscillatoriophycideae</taxon>
        <taxon>Oscillatoriales</taxon>
        <taxon>Sirenicapillariaceae</taxon>
        <taxon>Limnoraphis</taxon>
    </lineage>
</organism>
<gene>
    <name evidence="1" type="ORF">VB854_18730</name>
</gene>
<evidence type="ECO:0000313" key="1">
    <source>
        <dbReference type="EMBL" id="MEA5520977.1"/>
    </source>
</evidence>
<proteinExistence type="predicted"/>